<reference evidence="1" key="2">
    <citation type="journal article" date="2021" name="Syst. Appl. Microbiol.">
        <title>Roseomonas hellenica sp. nov., isolated from roots of wild-growing Alkanna tinctoria.</title>
        <authorList>
            <person name="Rat A."/>
            <person name="Naranjo H.D."/>
            <person name="Lebbe L."/>
            <person name="Cnockaert M."/>
            <person name="Krigas N."/>
            <person name="Grigoriadou K."/>
            <person name="Maloupa E."/>
            <person name="Willems A."/>
        </authorList>
    </citation>
    <scope>NUCLEOTIDE SEQUENCE</scope>
    <source>
        <strain evidence="1">LMG 28251</strain>
    </source>
</reference>
<keyword evidence="2" id="KW-1185">Reference proteome</keyword>
<name>A0AAF1JWV5_9PROT</name>
<comment type="caution">
    <text evidence="1">The sequence shown here is derived from an EMBL/GenBank/DDBJ whole genome shotgun (WGS) entry which is preliminary data.</text>
</comment>
<gene>
    <name evidence="1" type="ORF">GXW79_11025</name>
</gene>
<dbReference type="RefSeq" id="WP_211874450.1">
    <property type="nucleotide sequence ID" value="NZ_JAAEDH010000011.1"/>
</dbReference>
<dbReference type="GO" id="GO:0003676">
    <property type="term" value="F:nucleic acid binding"/>
    <property type="evidence" value="ECO:0007669"/>
    <property type="project" value="InterPro"/>
</dbReference>
<dbReference type="InterPro" id="IPR011856">
    <property type="entry name" value="tRNA_endonuc-like_dom_sf"/>
</dbReference>
<reference evidence="1" key="1">
    <citation type="submission" date="2020-01" db="EMBL/GenBank/DDBJ databases">
        <authorList>
            <person name="Rat A."/>
        </authorList>
    </citation>
    <scope>NUCLEOTIDE SEQUENCE</scope>
    <source>
        <strain evidence="1">LMG 28251</strain>
    </source>
</reference>
<evidence type="ECO:0008006" key="3">
    <source>
        <dbReference type="Google" id="ProtNLM"/>
    </source>
</evidence>
<evidence type="ECO:0000313" key="1">
    <source>
        <dbReference type="EMBL" id="MBR0655612.1"/>
    </source>
</evidence>
<evidence type="ECO:0000313" key="2">
    <source>
        <dbReference type="Proteomes" id="UP001196068"/>
    </source>
</evidence>
<dbReference type="EMBL" id="JAAEDH010000011">
    <property type="protein sequence ID" value="MBR0655612.1"/>
    <property type="molecule type" value="Genomic_DNA"/>
</dbReference>
<dbReference type="Proteomes" id="UP001196068">
    <property type="component" value="Unassembled WGS sequence"/>
</dbReference>
<proteinExistence type="predicted"/>
<organism evidence="1 2">
    <name type="scientific">Plastoroseomonas arctica</name>
    <dbReference type="NCBI Taxonomy" id="1509237"/>
    <lineage>
        <taxon>Bacteria</taxon>
        <taxon>Pseudomonadati</taxon>
        <taxon>Pseudomonadota</taxon>
        <taxon>Alphaproteobacteria</taxon>
        <taxon>Acetobacterales</taxon>
        <taxon>Acetobacteraceae</taxon>
        <taxon>Plastoroseomonas</taxon>
    </lineage>
</organism>
<accession>A0AAF1JWV5</accession>
<dbReference type="Gene3D" id="3.40.1350.10">
    <property type="match status" value="1"/>
</dbReference>
<dbReference type="AlphaFoldDB" id="A0AAF1JWV5"/>
<protein>
    <recommendedName>
        <fullName evidence="3">DUF5655 domain-containing protein</fullName>
    </recommendedName>
</protein>
<sequence length="293" mass="34033">MSDYVRLEPIRMKIDAKYTEKWLQGIIANDPSVLGLGDVELLSKERRQPRAGRLDLLLADSEGRRRYEVELQLGAVDETHIVRTIEYWNIEKKRYPQYDHCAVIIAEEINARFLNVISLFNGHIPLIAMQVQAIKVKDAVTVVFTKVLDENIRAPLDEEDLQQATIDPTKWEKNYPLEIIGIMKQIHANIIRKIDSKCELNYTKHYVGITINKIANNFVLFKPKKKSLEFQVALPQIQQYDSWVESTGFDTLPYDNWFKNYRFLIRPADVDGKPEKLDQLRELVQAAYSEKVG</sequence>